<accession>A0A250WVA1</accession>
<evidence type="ECO:0000256" key="4">
    <source>
        <dbReference type="ARBA" id="ARBA00022692"/>
    </source>
</evidence>
<keyword evidence="6" id="KW-0443">Lipid metabolism</keyword>
<keyword evidence="4" id="KW-0812">Transmembrane</keyword>
<dbReference type="EMBL" id="BEGY01000008">
    <property type="protein sequence ID" value="GAX74686.1"/>
    <property type="molecule type" value="Genomic_DNA"/>
</dbReference>
<dbReference type="OrthoDB" id="10020554at2759"/>
<dbReference type="Gene3D" id="1.20.120.1760">
    <property type="match status" value="1"/>
</dbReference>
<evidence type="ECO:0000256" key="5">
    <source>
        <dbReference type="ARBA" id="ARBA00022989"/>
    </source>
</evidence>
<evidence type="ECO:0000256" key="9">
    <source>
        <dbReference type="ARBA" id="ARBA00023264"/>
    </source>
</evidence>
<dbReference type="InterPro" id="IPR000462">
    <property type="entry name" value="CDP-OH_P_trans"/>
</dbReference>
<proteinExistence type="inferred from homology"/>
<evidence type="ECO:0000256" key="1">
    <source>
        <dbReference type="ARBA" id="ARBA00004141"/>
    </source>
</evidence>
<reference evidence="11 12" key="1">
    <citation type="submission" date="2017-08" db="EMBL/GenBank/DDBJ databases">
        <title>Acidophilic green algal genome provides insights into adaptation to an acidic environment.</title>
        <authorList>
            <person name="Hirooka S."/>
            <person name="Hirose Y."/>
            <person name="Kanesaki Y."/>
            <person name="Higuchi S."/>
            <person name="Fujiwara T."/>
            <person name="Onuma R."/>
            <person name="Era A."/>
            <person name="Ohbayashi R."/>
            <person name="Uzuka A."/>
            <person name="Nozaki H."/>
            <person name="Yoshikawa H."/>
            <person name="Miyagishima S.Y."/>
        </authorList>
    </citation>
    <scope>NUCLEOTIDE SEQUENCE [LARGE SCALE GENOMIC DNA]</scope>
    <source>
        <strain evidence="11 12">NIES-2499</strain>
    </source>
</reference>
<evidence type="ECO:0000256" key="3">
    <source>
        <dbReference type="ARBA" id="ARBA00022679"/>
    </source>
</evidence>
<dbReference type="InterPro" id="IPR050324">
    <property type="entry name" value="CDP-alcohol_PTase-I"/>
</dbReference>
<evidence type="ECO:0000256" key="7">
    <source>
        <dbReference type="ARBA" id="ARBA00023136"/>
    </source>
</evidence>
<name>A0A250WVA1_9CHLO</name>
<dbReference type="PANTHER" id="PTHR14269">
    <property type="entry name" value="CDP-DIACYLGLYCEROL--GLYCEROL-3-PHOSPHATE 3-PHOSPHATIDYLTRANSFERASE-RELATED"/>
    <property type="match status" value="1"/>
</dbReference>
<comment type="caution">
    <text evidence="11">The sequence shown here is derived from an EMBL/GenBank/DDBJ whole genome shotgun (WGS) entry which is preliminary data.</text>
</comment>
<dbReference type="GO" id="GO:0016020">
    <property type="term" value="C:membrane"/>
    <property type="evidence" value="ECO:0007669"/>
    <property type="project" value="UniProtKB-SubCell"/>
</dbReference>
<evidence type="ECO:0008006" key="13">
    <source>
        <dbReference type="Google" id="ProtNLM"/>
    </source>
</evidence>
<keyword evidence="7" id="KW-0472">Membrane</keyword>
<sequence length="403" mass="43407">MMNSAVAHLHFTHRCLQSLRSAFQISELLPGSCELGHVQYSIHRQQCTHVFEGTTWKHPSRNDQLAKLLPLHGFPLQFNSCRQLHVDTPRVNSAEDVHNIPNYLSVGRGVSGPFIAYLILCEEWHWALAAITVSGATDWLDGYLARRMNLQSVVGSYLDPLGDKMLICSVVAALALKGVLPVWLAGLIIGRDVTLVAGAVLQRWSMLGWRRVPLHVFFSTAIPSNLPASGGQGNSHRTVGAKEVTVGAKEVSVDVDVGGSEEAKHSEVVTLNGNNMASVMKASSTPDKILTSIEELGSTGGSTDILSDPRSVKKPCQAVHHLKKSAGAGVLEMEGTSMPLMKPLFVSKANTVLQLTLVAGYLGKGWVDWPDADALQVMAVATAMTTALSSLAYAHKVLVLQRG</sequence>
<protein>
    <recommendedName>
        <fullName evidence="13">CDP-diacylglycerol--glycerol-3-phosphate 3-phosphatidyltransferase</fullName>
    </recommendedName>
</protein>
<dbReference type="GO" id="GO:0043337">
    <property type="term" value="F:cardiolipin synthase (CMP-forming)"/>
    <property type="evidence" value="ECO:0007669"/>
    <property type="project" value="TreeGrafter"/>
</dbReference>
<dbReference type="GO" id="GO:0005739">
    <property type="term" value="C:mitochondrion"/>
    <property type="evidence" value="ECO:0007669"/>
    <property type="project" value="TreeGrafter"/>
</dbReference>
<evidence type="ECO:0000256" key="8">
    <source>
        <dbReference type="ARBA" id="ARBA00023209"/>
    </source>
</evidence>
<evidence type="ECO:0000256" key="10">
    <source>
        <dbReference type="RuleBase" id="RU003750"/>
    </source>
</evidence>
<dbReference type="Pfam" id="PF01066">
    <property type="entry name" value="CDP-OH_P_transf"/>
    <property type="match status" value="1"/>
</dbReference>
<dbReference type="PROSITE" id="PS00379">
    <property type="entry name" value="CDP_ALCOHOL_P_TRANSF"/>
    <property type="match status" value="1"/>
</dbReference>
<dbReference type="InterPro" id="IPR048254">
    <property type="entry name" value="CDP_ALCOHOL_P_TRANSF_CS"/>
</dbReference>
<evidence type="ECO:0000313" key="12">
    <source>
        <dbReference type="Proteomes" id="UP000232323"/>
    </source>
</evidence>
<gene>
    <name evidence="11" type="ORF">CEUSTIGMA_g2134.t1</name>
</gene>
<evidence type="ECO:0000256" key="6">
    <source>
        <dbReference type="ARBA" id="ARBA00023098"/>
    </source>
</evidence>
<comment type="subcellular location">
    <subcellularLocation>
        <location evidence="1">Membrane</location>
        <topology evidence="1">Multi-pass membrane protein</topology>
    </subcellularLocation>
</comment>
<comment type="similarity">
    <text evidence="10">Belongs to the CDP-alcohol phosphatidyltransferase class-I family.</text>
</comment>
<dbReference type="GO" id="GO:0032049">
    <property type="term" value="P:cardiolipin biosynthetic process"/>
    <property type="evidence" value="ECO:0007669"/>
    <property type="project" value="TreeGrafter"/>
</dbReference>
<keyword evidence="2" id="KW-0444">Lipid biosynthesis</keyword>
<evidence type="ECO:0000313" key="11">
    <source>
        <dbReference type="EMBL" id="GAX74686.1"/>
    </source>
</evidence>
<evidence type="ECO:0000256" key="2">
    <source>
        <dbReference type="ARBA" id="ARBA00022516"/>
    </source>
</evidence>
<dbReference type="STRING" id="1157962.A0A250WVA1"/>
<dbReference type="PANTHER" id="PTHR14269:SF60">
    <property type="entry name" value="CARDIOLIPIN SYNTHASE (CMP-FORMING)"/>
    <property type="match status" value="1"/>
</dbReference>
<keyword evidence="5" id="KW-1133">Transmembrane helix</keyword>
<keyword evidence="12" id="KW-1185">Reference proteome</keyword>
<keyword evidence="3 10" id="KW-0808">Transferase</keyword>
<keyword evidence="8" id="KW-0594">Phospholipid biosynthesis</keyword>
<dbReference type="Proteomes" id="UP000232323">
    <property type="component" value="Unassembled WGS sequence"/>
</dbReference>
<dbReference type="AlphaFoldDB" id="A0A250WVA1"/>
<keyword evidence="9" id="KW-1208">Phospholipid metabolism</keyword>
<dbReference type="InterPro" id="IPR043130">
    <property type="entry name" value="CDP-OH_PTrfase_TM_dom"/>
</dbReference>
<organism evidence="11 12">
    <name type="scientific">Chlamydomonas eustigma</name>
    <dbReference type="NCBI Taxonomy" id="1157962"/>
    <lineage>
        <taxon>Eukaryota</taxon>
        <taxon>Viridiplantae</taxon>
        <taxon>Chlorophyta</taxon>
        <taxon>core chlorophytes</taxon>
        <taxon>Chlorophyceae</taxon>
        <taxon>CS clade</taxon>
        <taxon>Chlamydomonadales</taxon>
        <taxon>Chlamydomonadaceae</taxon>
        <taxon>Chlamydomonas</taxon>
    </lineage>
</organism>